<dbReference type="FunFam" id="1.10.220.10:FF:000006">
    <property type="entry name" value="Annexin"/>
    <property type="match status" value="1"/>
</dbReference>
<dbReference type="InterPro" id="IPR001464">
    <property type="entry name" value="Annexin"/>
</dbReference>
<evidence type="ECO:0000256" key="4">
    <source>
        <dbReference type="ARBA" id="ARBA00022837"/>
    </source>
</evidence>
<dbReference type="GO" id="GO:0005544">
    <property type="term" value="F:calcium-dependent phospholipid binding"/>
    <property type="evidence" value="ECO:0007669"/>
    <property type="project" value="UniProtKB-KW"/>
</dbReference>
<sequence>YISKEAKQEMGSLFVPDFIPSPIQDAETLRKSFQGHFLGLGTDEKAIITVLGHRDESQRKKIKEAYQQLYNKSLIDDLHSELSGDFRNAVILWTHDPPERDARLANEVLNSWIHDVTRLQVIVEIACASTPDHLVAVRQTYCALFGCSLEEDIIAHVSLPAQKVLVSLVSSNRYNKELVDHGTANLEASKLREATRTKQLGSDELVLILSTRNIHQLKATFECYKQNYGFSIDQDIMNCGEGLLESILKVVIWCINSPEKHFAEIVKVSTDGLGTNEDSLSRAIVTRTEIDMIKIKEEYLKMKDIVLDHAVADDTSGYYREFLMTLLGANDSSL</sequence>
<evidence type="ECO:0000256" key="3">
    <source>
        <dbReference type="ARBA" id="ARBA00022737"/>
    </source>
</evidence>
<evidence type="ECO:0000313" key="8">
    <source>
        <dbReference type="EMBL" id="KAL3348599.1"/>
    </source>
</evidence>
<dbReference type="EMBL" id="JBJKTR010000013">
    <property type="protein sequence ID" value="KAL3348599.1"/>
    <property type="molecule type" value="Genomic_DNA"/>
</dbReference>
<keyword evidence="2" id="KW-0479">Metal-binding</keyword>
<dbReference type="Proteomes" id="UP001627284">
    <property type="component" value="Unassembled WGS sequence"/>
</dbReference>
<dbReference type="SMART" id="SM00335">
    <property type="entry name" value="ANX"/>
    <property type="match status" value="4"/>
</dbReference>
<evidence type="ECO:0000256" key="1">
    <source>
        <dbReference type="ARBA" id="ARBA00007831"/>
    </source>
</evidence>
<dbReference type="FunFam" id="1.10.220.10:FF:000001">
    <property type="entry name" value="Annexin"/>
    <property type="match status" value="1"/>
</dbReference>
<gene>
    <name evidence="8" type="ORF">AABB24_021996</name>
</gene>
<accession>A0ABD2SXB5</accession>
<evidence type="ECO:0000256" key="7">
    <source>
        <dbReference type="RuleBase" id="RU003540"/>
    </source>
</evidence>
<name>A0ABD2SXB5_9SOLN</name>
<protein>
    <recommendedName>
        <fullName evidence="7">Annexin</fullName>
    </recommendedName>
</protein>
<dbReference type="Pfam" id="PF00191">
    <property type="entry name" value="Annexin"/>
    <property type="match status" value="4"/>
</dbReference>
<dbReference type="GO" id="GO:0006950">
    <property type="term" value="P:response to stress"/>
    <property type="evidence" value="ECO:0007669"/>
    <property type="project" value="UniProtKB-ARBA"/>
</dbReference>
<evidence type="ECO:0000256" key="6">
    <source>
        <dbReference type="ARBA" id="ARBA00023302"/>
    </source>
</evidence>
<keyword evidence="6 7" id="KW-0111">Calcium/phospholipid-binding</keyword>
<comment type="similarity">
    <text evidence="1 7">Belongs to the annexin family.</text>
</comment>
<keyword evidence="9" id="KW-1185">Reference proteome</keyword>
<keyword evidence="4 7" id="KW-0106">Calcium</keyword>
<organism evidence="8 9">
    <name type="scientific">Solanum stoloniferum</name>
    <dbReference type="NCBI Taxonomy" id="62892"/>
    <lineage>
        <taxon>Eukaryota</taxon>
        <taxon>Viridiplantae</taxon>
        <taxon>Streptophyta</taxon>
        <taxon>Embryophyta</taxon>
        <taxon>Tracheophyta</taxon>
        <taxon>Spermatophyta</taxon>
        <taxon>Magnoliopsida</taxon>
        <taxon>eudicotyledons</taxon>
        <taxon>Gunneridae</taxon>
        <taxon>Pentapetalae</taxon>
        <taxon>asterids</taxon>
        <taxon>lamiids</taxon>
        <taxon>Solanales</taxon>
        <taxon>Solanaceae</taxon>
        <taxon>Solanoideae</taxon>
        <taxon>Solaneae</taxon>
        <taxon>Solanum</taxon>
    </lineage>
</organism>
<dbReference type="InterPro" id="IPR018502">
    <property type="entry name" value="Annexin_repeat"/>
</dbReference>
<keyword evidence="3 7" id="KW-0677">Repeat</keyword>
<comment type="domain">
    <text evidence="7">A pair of annexin repeats may form one binding site for calcium and phospholipid.</text>
</comment>
<feature type="non-terminal residue" evidence="8">
    <location>
        <position position="1"/>
    </location>
</feature>
<evidence type="ECO:0000313" key="9">
    <source>
        <dbReference type="Proteomes" id="UP001627284"/>
    </source>
</evidence>
<comment type="caution">
    <text evidence="8">The sequence shown here is derived from an EMBL/GenBank/DDBJ whole genome shotgun (WGS) entry which is preliminary data.</text>
</comment>
<dbReference type="PRINTS" id="PR00196">
    <property type="entry name" value="ANNEXIN"/>
</dbReference>
<evidence type="ECO:0000256" key="2">
    <source>
        <dbReference type="ARBA" id="ARBA00022723"/>
    </source>
</evidence>
<dbReference type="AlphaFoldDB" id="A0ABD2SXB5"/>
<dbReference type="PANTHER" id="PTHR10502">
    <property type="entry name" value="ANNEXIN"/>
    <property type="match status" value="1"/>
</dbReference>
<dbReference type="PANTHER" id="PTHR10502:SF223">
    <property type="entry name" value="ANNEXIN ANNAT3"/>
    <property type="match status" value="1"/>
</dbReference>
<dbReference type="GO" id="GO:0046872">
    <property type="term" value="F:metal ion binding"/>
    <property type="evidence" value="ECO:0007669"/>
    <property type="project" value="UniProtKB-KW"/>
</dbReference>
<dbReference type="FunFam" id="1.10.220.10:FF:000005">
    <property type="entry name" value="Annexin"/>
    <property type="match status" value="1"/>
</dbReference>
<dbReference type="SUPFAM" id="SSF47874">
    <property type="entry name" value="Annexin"/>
    <property type="match status" value="1"/>
</dbReference>
<evidence type="ECO:0000256" key="5">
    <source>
        <dbReference type="ARBA" id="ARBA00023216"/>
    </source>
</evidence>
<dbReference type="PROSITE" id="PS51897">
    <property type="entry name" value="ANNEXIN_2"/>
    <property type="match status" value="4"/>
</dbReference>
<dbReference type="InterPro" id="IPR018252">
    <property type="entry name" value="Annexin_repeat_CS"/>
</dbReference>
<dbReference type="PROSITE" id="PS00223">
    <property type="entry name" value="ANNEXIN_1"/>
    <property type="match status" value="1"/>
</dbReference>
<proteinExistence type="inferred from homology"/>
<keyword evidence="5 7" id="KW-0041">Annexin</keyword>
<dbReference type="Gene3D" id="1.10.220.10">
    <property type="entry name" value="Annexin"/>
    <property type="match status" value="4"/>
</dbReference>
<dbReference type="InterPro" id="IPR037104">
    <property type="entry name" value="Annexin_sf"/>
</dbReference>
<reference evidence="8 9" key="1">
    <citation type="submission" date="2024-05" db="EMBL/GenBank/DDBJ databases">
        <title>De novo assembly of an allotetraploid wild potato.</title>
        <authorList>
            <person name="Hosaka A.J."/>
        </authorList>
    </citation>
    <scope>NUCLEOTIDE SEQUENCE [LARGE SCALE GENOMIC DNA]</scope>
    <source>
        <tissue evidence="8">Young leaves</tissue>
    </source>
</reference>